<evidence type="ECO:0000313" key="3">
    <source>
        <dbReference type="Proteomes" id="UP000250572"/>
    </source>
</evidence>
<feature type="region of interest" description="Disordered" evidence="1">
    <location>
        <begin position="1"/>
        <end position="22"/>
    </location>
</feature>
<keyword evidence="3" id="KW-1185">Reference proteome</keyword>
<name>A0A315WAV4_GAMAF</name>
<accession>A0A315WAV4</accession>
<evidence type="ECO:0000313" key="2">
    <source>
        <dbReference type="EMBL" id="PWA32978.1"/>
    </source>
</evidence>
<proteinExistence type="predicted"/>
<dbReference type="AlphaFoldDB" id="A0A315WAV4"/>
<dbReference type="Proteomes" id="UP000250572">
    <property type="component" value="Unassembled WGS sequence"/>
</dbReference>
<organism evidence="2 3">
    <name type="scientific">Gambusia affinis</name>
    <name type="common">Western mosquitofish</name>
    <name type="synonym">Heterandria affinis</name>
    <dbReference type="NCBI Taxonomy" id="33528"/>
    <lineage>
        <taxon>Eukaryota</taxon>
        <taxon>Metazoa</taxon>
        <taxon>Chordata</taxon>
        <taxon>Craniata</taxon>
        <taxon>Vertebrata</taxon>
        <taxon>Euteleostomi</taxon>
        <taxon>Actinopterygii</taxon>
        <taxon>Neopterygii</taxon>
        <taxon>Teleostei</taxon>
        <taxon>Neoteleostei</taxon>
        <taxon>Acanthomorphata</taxon>
        <taxon>Ovalentaria</taxon>
        <taxon>Atherinomorphae</taxon>
        <taxon>Cyprinodontiformes</taxon>
        <taxon>Poeciliidae</taxon>
        <taxon>Poeciliinae</taxon>
        <taxon>Gambusia</taxon>
    </lineage>
</organism>
<protein>
    <submittedName>
        <fullName evidence="2">Uncharacterized protein</fullName>
    </submittedName>
</protein>
<evidence type="ECO:0000256" key="1">
    <source>
        <dbReference type="SAM" id="MobiDB-lite"/>
    </source>
</evidence>
<gene>
    <name evidence="2" type="ORF">CCH79_00016868</name>
</gene>
<reference evidence="2 3" key="1">
    <citation type="journal article" date="2018" name="G3 (Bethesda)">
        <title>A High-Quality Reference Genome for the Invasive Mosquitofish Gambusia affinis Using a Chicago Library.</title>
        <authorList>
            <person name="Hoffberg S.L."/>
            <person name="Troendle N.J."/>
            <person name="Glenn T.C."/>
            <person name="Mahmud O."/>
            <person name="Louha S."/>
            <person name="Chalopin D."/>
            <person name="Bennetzen J.L."/>
            <person name="Mauricio R."/>
        </authorList>
    </citation>
    <scope>NUCLEOTIDE SEQUENCE [LARGE SCALE GENOMIC DNA]</scope>
    <source>
        <strain evidence="2">NE01/NJP1002.9</strain>
        <tissue evidence="2">Muscle</tissue>
    </source>
</reference>
<sequence length="131" mass="15191">MRQMSPGPGIEPATRRPQNMGRAIPYATTARPSVKLSREAWRAGFRQAVTNMKFNLGWDHVLVSQQLQLPYSTSLRQLEEKVWITQLQQPSDDLWYETQNRVWVKQSSTPRQQEIKSSNFNTQNTCLKSVQ</sequence>
<dbReference type="EMBL" id="NHOQ01000099">
    <property type="protein sequence ID" value="PWA32978.1"/>
    <property type="molecule type" value="Genomic_DNA"/>
</dbReference>
<comment type="caution">
    <text evidence="2">The sequence shown here is derived from an EMBL/GenBank/DDBJ whole genome shotgun (WGS) entry which is preliminary data.</text>
</comment>